<proteinExistence type="predicted"/>
<keyword evidence="1" id="KW-0472">Membrane</keyword>
<keyword evidence="1" id="KW-0812">Transmembrane</keyword>
<feature type="transmembrane region" description="Helical" evidence="1">
    <location>
        <begin position="20"/>
        <end position="43"/>
    </location>
</feature>
<gene>
    <name evidence="2" type="ORF">GCM10009107_34840</name>
</gene>
<keyword evidence="3" id="KW-1185">Reference proteome</keyword>
<protein>
    <recommendedName>
        <fullName evidence="4">Type 4 fimbrial biogenesis protein PilX N-terminal domain-containing protein</fullName>
    </recommendedName>
</protein>
<organism evidence="2 3">
    <name type="scientific">Ideonella azotifigens</name>
    <dbReference type="NCBI Taxonomy" id="513160"/>
    <lineage>
        <taxon>Bacteria</taxon>
        <taxon>Pseudomonadati</taxon>
        <taxon>Pseudomonadota</taxon>
        <taxon>Betaproteobacteria</taxon>
        <taxon>Burkholderiales</taxon>
        <taxon>Sphaerotilaceae</taxon>
        <taxon>Ideonella</taxon>
    </lineage>
</organism>
<keyword evidence="1" id="KW-1133">Transmembrane helix</keyword>
<evidence type="ECO:0000313" key="2">
    <source>
        <dbReference type="EMBL" id="GAA0756429.1"/>
    </source>
</evidence>
<reference evidence="3" key="1">
    <citation type="journal article" date="2019" name="Int. J. Syst. Evol. Microbiol.">
        <title>The Global Catalogue of Microorganisms (GCM) 10K type strain sequencing project: providing services to taxonomists for standard genome sequencing and annotation.</title>
        <authorList>
            <consortium name="The Broad Institute Genomics Platform"/>
            <consortium name="The Broad Institute Genome Sequencing Center for Infectious Disease"/>
            <person name="Wu L."/>
            <person name="Ma J."/>
        </authorList>
    </citation>
    <scope>NUCLEOTIDE SEQUENCE [LARGE SCALE GENOMIC DNA]</scope>
    <source>
        <strain evidence="3">JCM 15503</strain>
    </source>
</reference>
<accession>A0ABP3VDZ4</accession>
<evidence type="ECO:0000256" key="1">
    <source>
        <dbReference type="SAM" id="Phobius"/>
    </source>
</evidence>
<name>A0ABP3VDZ4_9BURK</name>
<sequence>MNERSIRRASAGRGPQRGVVLIVAMVMLVIIGLMSVSVMRGALNADLVANNARAQTSAMQSAQIALRYCERNLGDDTKVPEVIVQNAPSAPGTTNWETFSKWFPATSRTAVPMSTDIMKSADSSFMPAFMPECMAEKAMLEDGVTEVYIVTARGFSPDYQQDGTGKATAGSVVWVQSTLGFH</sequence>
<evidence type="ECO:0008006" key="4">
    <source>
        <dbReference type="Google" id="ProtNLM"/>
    </source>
</evidence>
<dbReference type="EMBL" id="BAAAEW010000023">
    <property type="protein sequence ID" value="GAA0756429.1"/>
    <property type="molecule type" value="Genomic_DNA"/>
</dbReference>
<dbReference type="RefSeq" id="WP_141287543.1">
    <property type="nucleotide sequence ID" value="NZ_BAAAEW010000023.1"/>
</dbReference>
<dbReference type="Proteomes" id="UP001500279">
    <property type="component" value="Unassembled WGS sequence"/>
</dbReference>
<comment type="caution">
    <text evidence="2">The sequence shown here is derived from an EMBL/GenBank/DDBJ whole genome shotgun (WGS) entry which is preliminary data.</text>
</comment>
<evidence type="ECO:0000313" key="3">
    <source>
        <dbReference type="Proteomes" id="UP001500279"/>
    </source>
</evidence>